<keyword evidence="4" id="KW-1185">Reference proteome</keyword>
<feature type="compositionally biased region" description="Polar residues" evidence="1">
    <location>
        <begin position="611"/>
        <end position="627"/>
    </location>
</feature>
<feature type="region of interest" description="Disordered" evidence="1">
    <location>
        <begin position="192"/>
        <end position="221"/>
    </location>
</feature>
<evidence type="ECO:0000313" key="4">
    <source>
        <dbReference type="Proteomes" id="UP000292702"/>
    </source>
</evidence>
<keyword evidence="2" id="KW-1133">Transmembrane helix</keyword>
<feature type="compositionally biased region" description="Basic and acidic residues" evidence="1">
    <location>
        <begin position="438"/>
        <end position="454"/>
    </location>
</feature>
<evidence type="ECO:0000256" key="1">
    <source>
        <dbReference type="SAM" id="MobiDB-lite"/>
    </source>
</evidence>
<feature type="compositionally biased region" description="Basic and acidic residues" evidence="1">
    <location>
        <begin position="503"/>
        <end position="516"/>
    </location>
</feature>
<feature type="compositionally biased region" description="Low complexity" evidence="1">
    <location>
        <begin position="355"/>
        <end position="387"/>
    </location>
</feature>
<feature type="compositionally biased region" description="Polar residues" evidence="1">
    <location>
        <begin position="541"/>
        <end position="551"/>
    </location>
</feature>
<feature type="region of interest" description="Disordered" evidence="1">
    <location>
        <begin position="1"/>
        <end position="25"/>
    </location>
</feature>
<dbReference type="EMBL" id="RWJN01000131">
    <property type="protein sequence ID" value="TCD66538.1"/>
    <property type="molecule type" value="Genomic_DNA"/>
</dbReference>
<dbReference type="STRING" id="92696.A0A4R0RRR7"/>
<feature type="compositionally biased region" description="Low complexity" evidence="1">
    <location>
        <begin position="316"/>
        <end position="325"/>
    </location>
</feature>
<gene>
    <name evidence="3" type="ORF">EIP91_001259</name>
</gene>
<feature type="region of interest" description="Disordered" evidence="1">
    <location>
        <begin position="261"/>
        <end position="696"/>
    </location>
</feature>
<feature type="region of interest" description="Disordered" evidence="1">
    <location>
        <begin position="149"/>
        <end position="179"/>
    </location>
</feature>
<keyword evidence="2" id="KW-0812">Transmembrane</keyword>
<dbReference type="OrthoDB" id="2803045at2759"/>
<feature type="transmembrane region" description="Helical" evidence="2">
    <location>
        <begin position="33"/>
        <end position="55"/>
    </location>
</feature>
<feature type="compositionally biased region" description="Polar residues" evidence="1">
    <location>
        <begin position="416"/>
        <end position="433"/>
    </location>
</feature>
<dbReference type="AlphaFoldDB" id="A0A4R0RRR7"/>
<feature type="compositionally biased region" description="Pro residues" evidence="1">
    <location>
        <begin position="289"/>
        <end position="298"/>
    </location>
</feature>
<accession>A0A4R0RRR7</accession>
<evidence type="ECO:0000313" key="3">
    <source>
        <dbReference type="EMBL" id="TCD66538.1"/>
    </source>
</evidence>
<feature type="compositionally biased region" description="Low complexity" evidence="1">
    <location>
        <begin position="588"/>
        <end position="600"/>
    </location>
</feature>
<organism evidence="3 4">
    <name type="scientific">Steccherinum ochraceum</name>
    <dbReference type="NCBI Taxonomy" id="92696"/>
    <lineage>
        <taxon>Eukaryota</taxon>
        <taxon>Fungi</taxon>
        <taxon>Dikarya</taxon>
        <taxon>Basidiomycota</taxon>
        <taxon>Agaricomycotina</taxon>
        <taxon>Agaricomycetes</taxon>
        <taxon>Polyporales</taxon>
        <taxon>Steccherinaceae</taxon>
        <taxon>Steccherinum</taxon>
    </lineage>
</organism>
<feature type="compositionally biased region" description="Low complexity" evidence="1">
    <location>
        <begin position="558"/>
        <end position="578"/>
    </location>
</feature>
<feature type="compositionally biased region" description="Basic and acidic residues" evidence="1">
    <location>
        <begin position="649"/>
        <end position="661"/>
    </location>
</feature>
<keyword evidence="2" id="KW-0472">Membrane</keyword>
<evidence type="ECO:0000256" key="2">
    <source>
        <dbReference type="SAM" id="Phobius"/>
    </source>
</evidence>
<name>A0A4R0RRR7_9APHY</name>
<dbReference type="Proteomes" id="UP000292702">
    <property type="component" value="Unassembled WGS sequence"/>
</dbReference>
<proteinExistence type="predicted"/>
<feature type="compositionally biased region" description="Polar residues" evidence="1">
    <location>
        <begin position="166"/>
        <end position="179"/>
    </location>
</feature>
<reference evidence="3 4" key="1">
    <citation type="submission" date="2018-11" db="EMBL/GenBank/DDBJ databases">
        <title>Genome assembly of Steccherinum ochraceum LE-BIN_3174, the white-rot fungus of the Steccherinaceae family (The Residual Polyporoid clade, Polyporales, Basidiomycota).</title>
        <authorList>
            <person name="Fedorova T.V."/>
            <person name="Glazunova O.A."/>
            <person name="Landesman E.O."/>
            <person name="Moiseenko K.V."/>
            <person name="Psurtseva N.V."/>
            <person name="Savinova O.S."/>
            <person name="Shakhova N.V."/>
            <person name="Tyazhelova T.V."/>
            <person name="Vasina D.V."/>
        </authorList>
    </citation>
    <scope>NUCLEOTIDE SEQUENCE [LARGE SCALE GENOMIC DNA]</scope>
    <source>
        <strain evidence="3 4">LE-BIN_3174</strain>
    </source>
</reference>
<feature type="compositionally biased region" description="Low complexity" evidence="1">
    <location>
        <begin position="399"/>
        <end position="410"/>
    </location>
</feature>
<comment type="caution">
    <text evidence="3">The sequence shown here is derived from an EMBL/GenBank/DDBJ whole genome shotgun (WGS) entry which is preliminary data.</text>
</comment>
<protein>
    <submittedName>
        <fullName evidence="3">Uncharacterized protein</fullName>
    </submittedName>
</protein>
<sequence>MASPACANCSNTPQQSDNSQGARDDNDPLSLPVILGVLGGMALVSLVVLLIVPLMRRRRYKQGYRYPGDVEDSISAYSSRFRPGSLLSYIGRSKHQPPVRHQYKTPGPDALLPLTLPTVSTFTWSDMRSPRASIDTDEEEDVDRFDADSFPTDHATMSHRSEYDQRQANSVRSGVSNSNLNAHRVRASAARGLPFPQRSPSPPGLVPHAPSPVKHKQAFQAAPISSHPLSTTFSPHPTVLFDADAEMSSSRYDNVPMSSKAGYFSRPENGMVSGRHPEGSSRPGSIQLPSPPDSPPFPAQSRADPQPGSHVRSRSTRSYSQTSQQGPLDYRFNPSRLRPHLSNSQSAPNALPFRPVSSSTSVQPTSPAHHAVPSSSRTTTSPPQLTSAFRHPVVSDTPSGSSSSASASGAMPYPAISTSPPSAMRSRSGSIASVASERPMRSATESRLRPEHMLRRASMSTHAVPPASPMGPRSPPTTPRSAADGTPWGTDTRSSSRAYLRTPDAHHHNPQYEEARVPQAQSTTSLLPDADLRGRSRAAVASTSSLSQTLYNPERPSFSHMRSASRQSSRAPSTAPSAYVKKKDSPALRPLSSSPFVLSPPQSPPGRHRSGTTSGVASPYITASRSRAGSIMTLGEPPREASEGSGSIHDSDDGASVDRRRTSLRSTLPPFQPMAPLDFDSLSDSYSRSMNLGRDR</sequence>
<feature type="compositionally biased region" description="Pro residues" evidence="1">
    <location>
        <begin position="466"/>
        <end position="478"/>
    </location>
</feature>
<feature type="compositionally biased region" description="Polar residues" evidence="1">
    <location>
        <begin position="8"/>
        <end position="21"/>
    </location>
</feature>